<dbReference type="eggNOG" id="COG3595">
    <property type="taxonomic scope" value="Bacteria"/>
</dbReference>
<evidence type="ECO:0000256" key="1">
    <source>
        <dbReference type="SAM" id="SignalP"/>
    </source>
</evidence>
<dbReference type="InterPro" id="IPR025164">
    <property type="entry name" value="Toastrack_DUF4097"/>
</dbReference>
<evidence type="ECO:0000313" key="3">
    <source>
        <dbReference type="EMBL" id="OEJ96447.1"/>
    </source>
</evidence>
<sequence>MVAQGVRRRTARSGAVVVALLFGVAGCGAVDAAGAPEERKVFPFGGASLTVDSGDGDVVLVPADVKGVEVSRQVDGWVVLGSGPETVWRMDGGTLTLRVTCDAVVRNCDGRYEVKVPRGVAVTVRGDSGAVSAAGFASPLTVRTDNGDVTVEGARGPLDLATDNGALRVDGATSRTVTARSDNGDIRLALGGTPARVEARSSNGRVDVELPGAAGPYAVDARTDNGTATTDVPRDPGSSRAVTVYSENGDVTVRTAN</sequence>
<feature type="chain" id="PRO_5008914891" description="DUF4097 domain-containing protein" evidence="1">
    <location>
        <begin position="33"/>
        <end position="257"/>
    </location>
</feature>
<dbReference type="Pfam" id="PF13349">
    <property type="entry name" value="DUF4097"/>
    <property type="match status" value="1"/>
</dbReference>
<dbReference type="PROSITE" id="PS51257">
    <property type="entry name" value="PROKAR_LIPOPROTEIN"/>
    <property type="match status" value="1"/>
</dbReference>
<evidence type="ECO:0000259" key="2">
    <source>
        <dbReference type="Pfam" id="PF13349"/>
    </source>
</evidence>
<reference evidence="3 4" key="1">
    <citation type="journal article" date="2013" name="Genome Announc.">
        <title>Genome Sequence of Streptomyces violaceusniger Strain SPC6, a Halotolerant Streptomycete That Exhibits Rapid Growth and Development.</title>
        <authorList>
            <person name="Chen X."/>
            <person name="Zhang B."/>
            <person name="Zhang W."/>
            <person name="Wu X."/>
            <person name="Zhang M."/>
            <person name="Chen T."/>
            <person name="Liu G."/>
            <person name="Dyson P."/>
        </authorList>
    </citation>
    <scope>NUCLEOTIDE SEQUENCE [LARGE SCALE GENOMIC DNA]</scope>
    <source>
        <strain evidence="3 4">SPC6</strain>
    </source>
</reference>
<dbReference type="STRING" id="1306406.J116_020285"/>
<dbReference type="EMBL" id="ASHX02000001">
    <property type="protein sequence ID" value="OEJ96447.1"/>
    <property type="molecule type" value="Genomic_DNA"/>
</dbReference>
<keyword evidence="1" id="KW-0732">Signal</keyword>
<evidence type="ECO:0000313" key="4">
    <source>
        <dbReference type="Proteomes" id="UP000095329"/>
    </source>
</evidence>
<comment type="caution">
    <text evidence="3">The sequence shown here is derived from an EMBL/GenBank/DDBJ whole genome shotgun (WGS) entry which is preliminary data.</text>
</comment>
<dbReference type="RefSeq" id="WP_023588900.1">
    <property type="nucleotide sequence ID" value="NZ_ASHX02000001.1"/>
</dbReference>
<proteinExistence type="predicted"/>
<dbReference type="OrthoDB" id="5243271at2"/>
<gene>
    <name evidence="3" type="ORF">J116_020285</name>
</gene>
<protein>
    <recommendedName>
        <fullName evidence="2">DUF4097 domain-containing protein</fullName>
    </recommendedName>
</protein>
<feature type="domain" description="DUF4097" evidence="2">
    <location>
        <begin position="123"/>
        <end position="250"/>
    </location>
</feature>
<dbReference type="Proteomes" id="UP000095329">
    <property type="component" value="Unassembled WGS sequence"/>
</dbReference>
<dbReference type="AlphaFoldDB" id="A0A1D3DVT5"/>
<keyword evidence="4" id="KW-1185">Reference proteome</keyword>
<name>A0A1D3DVT5_9ACTN</name>
<feature type="signal peptide" evidence="1">
    <location>
        <begin position="1"/>
        <end position="32"/>
    </location>
</feature>
<organism evidence="3 4">
    <name type="scientific">Streptomyces thermolilacinus SPC6</name>
    <dbReference type="NCBI Taxonomy" id="1306406"/>
    <lineage>
        <taxon>Bacteria</taxon>
        <taxon>Bacillati</taxon>
        <taxon>Actinomycetota</taxon>
        <taxon>Actinomycetes</taxon>
        <taxon>Kitasatosporales</taxon>
        <taxon>Streptomycetaceae</taxon>
        <taxon>Streptomyces</taxon>
    </lineage>
</organism>
<accession>A0A1D3DVT5</accession>